<evidence type="ECO:0000256" key="4">
    <source>
        <dbReference type="ARBA" id="ARBA00022741"/>
    </source>
</evidence>
<dbReference type="InterPro" id="IPR045116">
    <property type="entry name" value="Clp1/Grc3"/>
</dbReference>
<keyword evidence="7" id="KW-0539">Nucleus</keyword>
<dbReference type="InterPro" id="IPR057570">
    <property type="entry name" value="NOL9_C"/>
</dbReference>
<evidence type="ECO:0000256" key="3">
    <source>
        <dbReference type="ARBA" id="ARBA00022679"/>
    </source>
</evidence>
<feature type="region of interest" description="Disordered" evidence="8">
    <location>
        <begin position="1"/>
        <end position="112"/>
    </location>
</feature>
<protein>
    <submittedName>
        <fullName evidence="11">Pre-mRNA cleavage complex II protein Clp1-domain containing protein</fullName>
    </submittedName>
</protein>
<accession>A0A9K3KR95</accession>
<evidence type="ECO:0000256" key="1">
    <source>
        <dbReference type="ARBA" id="ARBA00004604"/>
    </source>
</evidence>
<feature type="compositionally biased region" description="Low complexity" evidence="8">
    <location>
        <begin position="50"/>
        <end position="67"/>
    </location>
</feature>
<evidence type="ECO:0000256" key="5">
    <source>
        <dbReference type="ARBA" id="ARBA00022777"/>
    </source>
</evidence>
<keyword evidence="6" id="KW-0067">ATP-binding</keyword>
<dbReference type="OrthoDB" id="2405412at2759"/>
<dbReference type="InterPro" id="IPR032319">
    <property type="entry name" value="CLP1_P"/>
</dbReference>
<dbReference type="GO" id="GO:0000448">
    <property type="term" value="P:cleavage in ITS2 between 5.8S rRNA and LSU-rRNA of tricistronic rRNA transcript (SSU-rRNA, 5.8S rRNA, LSU-rRNA)"/>
    <property type="evidence" value="ECO:0007669"/>
    <property type="project" value="TreeGrafter"/>
</dbReference>
<evidence type="ECO:0000256" key="7">
    <source>
        <dbReference type="ARBA" id="ARBA00023242"/>
    </source>
</evidence>
<comment type="subcellular location">
    <subcellularLocation>
        <location evidence="1">Nucleus</location>
        <location evidence="1">Nucleolus</location>
    </subcellularLocation>
</comment>
<evidence type="ECO:0000313" key="11">
    <source>
        <dbReference type="EMBL" id="KAG7348529.1"/>
    </source>
</evidence>
<dbReference type="Proteomes" id="UP000693970">
    <property type="component" value="Unassembled WGS sequence"/>
</dbReference>
<sequence>MAESKFDCETIAATNVPSTAASEPLTSIDESPINKPLSGTKRPLEDQNIDSSVKDSVATTTTTSTGLETKEGHSIDDTSIIVEQTVLPSDDNGDNEKVPDNNENGEDDDEEEVFRPVYNLPEGMTIEWATDHQSATLYISDLSVSGKEAIQETRVCLVGRAIVTAEEGTAEILGCSVSSSNEKDSITLVSPFWSSWLTIQATTLPTKLRLCCIRGSDSFRIVAPTRPTVIPHEWKEAAGSMVRQFCSDGIAARFNASGALARTFLEDHAANGFRGDVTANEVFFDHPRQICAITGGQGVGKSTFLRYLTNRMVTNQREIAILDADVGQPELAPPGLLRLAIVRKPLLHPPYWNLARHGSEGETCNTEQFGAGMQIVSSVFFGSETSRTDPNRFVECILFLMEQYQQKIVSKSPVPIPLFINLDGWVKGLGFQIMVAILNSVRPTHLVQILGEKRAQTFDLTSDLTAEVTEMVQIYRLPACTIMSEASICRIPSLTLRNFRWAAYFLPSMLETFDAWDFVSAKDLQTGWIAASGKRFRIDGDEDQSERMLRDECRLARALAKERPFFVSMDAVECLVIGSDFEDVLQVSPECSLEEQTRRRNRIFQSMNGQIVSMCTNTSTMKSLGCGILRSIDWKKQLLYLLVPPSIPESLVLNTKVLVKGALPLPLAMLYRGVFSESFPYLSSSQPTILGSTQMKSRNNIARKNFTQNTSVPSGPHNRGTQN</sequence>
<keyword evidence="2" id="KW-0698">rRNA processing</keyword>
<feature type="domain" description="NOL9 C-terminal" evidence="10">
    <location>
        <begin position="593"/>
        <end position="666"/>
    </location>
</feature>
<keyword evidence="3" id="KW-0808">Transferase</keyword>
<dbReference type="PANTHER" id="PTHR12755">
    <property type="entry name" value="CLEAVAGE/POLYADENYLATION FACTOR IA SUBUNIT CLP1P"/>
    <property type="match status" value="1"/>
</dbReference>
<dbReference type="AlphaFoldDB" id="A0A9K3KR95"/>
<keyword evidence="12" id="KW-1185">Reference proteome</keyword>
<gene>
    <name evidence="11" type="ORF">IV203_017234</name>
</gene>
<name>A0A9K3KR95_9STRA</name>
<evidence type="ECO:0000259" key="10">
    <source>
        <dbReference type="Pfam" id="PF25467"/>
    </source>
</evidence>
<keyword evidence="5" id="KW-0418">Kinase</keyword>
<keyword evidence="4" id="KW-0547">Nucleotide-binding</keyword>
<organism evidence="11 12">
    <name type="scientific">Nitzschia inconspicua</name>
    <dbReference type="NCBI Taxonomy" id="303405"/>
    <lineage>
        <taxon>Eukaryota</taxon>
        <taxon>Sar</taxon>
        <taxon>Stramenopiles</taxon>
        <taxon>Ochrophyta</taxon>
        <taxon>Bacillariophyta</taxon>
        <taxon>Bacillariophyceae</taxon>
        <taxon>Bacillariophycidae</taxon>
        <taxon>Bacillariales</taxon>
        <taxon>Bacillariaceae</taxon>
        <taxon>Nitzschia</taxon>
    </lineage>
</organism>
<reference evidence="11" key="1">
    <citation type="journal article" date="2021" name="Sci. Rep.">
        <title>Diploid genomic architecture of Nitzschia inconspicua, an elite biomass production diatom.</title>
        <authorList>
            <person name="Oliver A."/>
            <person name="Podell S."/>
            <person name="Pinowska A."/>
            <person name="Traller J.C."/>
            <person name="Smith S.R."/>
            <person name="McClure R."/>
            <person name="Beliaev A."/>
            <person name="Bohutskyi P."/>
            <person name="Hill E.A."/>
            <person name="Rabines A."/>
            <person name="Zheng H."/>
            <person name="Allen L.Z."/>
            <person name="Kuo A."/>
            <person name="Grigoriev I.V."/>
            <person name="Allen A.E."/>
            <person name="Hazlebeck D."/>
            <person name="Allen E.E."/>
        </authorList>
    </citation>
    <scope>NUCLEOTIDE SEQUENCE</scope>
    <source>
        <strain evidence="11">Hildebrandi</strain>
    </source>
</reference>
<proteinExistence type="predicted"/>
<dbReference type="PANTHER" id="PTHR12755:SF3">
    <property type="entry name" value="POLYNUCLEOTIDE 5'-HYDROXYL-KINASE NOL9"/>
    <property type="match status" value="1"/>
</dbReference>
<feature type="domain" description="Clp1 P-loop" evidence="9">
    <location>
        <begin position="295"/>
        <end position="505"/>
    </location>
</feature>
<dbReference type="GO" id="GO:0051731">
    <property type="term" value="F:polynucleotide 5'-hydroxyl-kinase activity"/>
    <property type="evidence" value="ECO:0007669"/>
    <property type="project" value="InterPro"/>
</dbReference>
<reference evidence="11" key="2">
    <citation type="submission" date="2021-04" db="EMBL/GenBank/DDBJ databases">
        <authorList>
            <person name="Podell S."/>
        </authorList>
    </citation>
    <scope>NUCLEOTIDE SEQUENCE</scope>
    <source>
        <strain evidence="11">Hildebrandi</strain>
    </source>
</reference>
<evidence type="ECO:0000256" key="6">
    <source>
        <dbReference type="ARBA" id="ARBA00022840"/>
    </source>
</evidence>
<evidence type="ECO:0000256" key="8">
    <source>
        <dbReference type="SAM" id="MobiDB-lite"/>
    </source>
</evidence>
<dbReference type="EMBL" id="JAGRRH010000020">
    <property type="protein sequence ID" value="KAG7348529.1"/>
    <property type="molecule type" value="Genomic_DNA"/>
</dbReference>
<dbReference type="GO" id="GO:0005730">
    <property type="term" value="C:nucleolus"/>
    <property type="evidence" value="ECO:0007669"/>
    <property type="project" value="UniProtKB-SubCell"/>
</dbReference>
<evidence type="ECO:0000313" key="12">
    <source>
        <dbReference type="Proteomes" id="UP000693970"/>
    </source>
</evidence>
<feature type="compositionally biased region" description="Polar residues" evidence="8">
    <location>
        <begin position="12"/>
        <end position="29"/>
    </location>
</feature>
<evidence type="ECO:0000259" key="9">
    <source>
        <dbReference type="Pfam" id="PF16575"/>
    </source>
</evidence>
<dbReference type="Pfam" id="PF25467">
    <property type="entry name" value="NOL9_C"/>
    <property type="match status" value="1"/>
</dbReference>
<evidence type="ECO:0000256" key="2">
    <source>
        <dbReference type="ARBA" id="ARBA00022552"/>
    </source>
</evidence>
<comment type="caution">
    <text evidence="11">The sequence shown here is derived from an EMBL/GenBank/DDBJ whole genome shotgun (WGS) entry which is preliminary data.</text>
</comment>
<dbReference type="Pfam" id="PF16575">
    <property type="entry name" value="CLP1_P"/>
    <property type="match status" value="1"/>
</dbReference>
<feature type="compositionally biased region" description="Acidic residues" evidence="8">
    <location>
        <begin position="103"/>
        <end position="112"/>
    </location>
</feature>
<dbReference type="GO" id="GO:0005524">
    <property type="term" value="F:ATP binding"/>
    <property type="evidence" value="ECO:0007669"/>
    <property type="project" value="UniProtKB-KW"/>
</dbReference>